<dbReference type="EMBL" id="VOSL01000044">
    <property type="protein sequence ID" value="TXD36430.1"/>
    <property type="molecule type" value="Genomic_DNA"/>
</dbReference>
<dbReference type="Proteomes" id="UP000321046">
    <property type="component" value="Unassembled WGS sequence"/>
</dbReference>
<dbReference type="RefSeq" id="WP_146974380.1">
    <property type="nucleotide sequence ID" value="NZ_VOSL01000044.1"/>
</dbReference>
<reference evidence="1 2" key="1">
    <citation type="submission" date="2019-08" db="EMBL/GenBank/DDBJ databases">
        <title>Bradymonadales sp. TMQ2.</title>
        <authorList>
            <person name="Liang Q."/>
        </authorList>
    </citation>
    <scope>NUCLEOTIDE SEQUENCE [LARGE SCALE GENOMIC DNA]</scope>
    <source>
        <strain evidence="1 2">TMQ2</strain>
    </source>
</reference>
<protein>
    <submittedName>
        <fullName evidence="1">Uncharacterized protein</fullName>
    </submittedName>
</protein>
<proteinExistence type="predicted"/>
<dbReference type="OrthoDB" id="5508919at2"/>
<comment type="caution">
    <text evidence="1">The sequence shown here is derived from an EMBL/GenBank/DDBJ whole genome shotgun (WGS) entry which is preliminary data.</text>
</comment>
<accession>A0A5C6X827</accession>
<organism evidence="1 2">
    <name type="scientific">Lujinxingia vulgaris</name>
    <dbReference type="NCBI Taxonomy" id="2600176"/>
    <lineage>
        <taxon>Bacteria</taxon>
        <taxon>Deltaproteobacteria</taxon>
        <taxon>Bradymonadales</taxon>
        <taxon>Lujinxingiaceae</taxon>
        <taxon>Lujinxingia</taxon>
    </lineage>
</organism>
<evidence type="ECO:0000313" key="2">
    <source>
        <dbReference type="Proteomes" id="UP000321046"/>
    </source>
</evidence>
<gene>
    <name evidence="1" type="ORF">FRC96_10140</name>
</gene>
<evidence type="ECO:0000313" key="1">
    <source>
        <dbReference type="EMBL" id="TXD36430.1"/>
    </source>
</evidence>
<name>A0A5C6X827_9DELT</name>
<sequence length="141" mass="16140">MNLPPFIDRDFVSPALDVVRVETAREITLAAEGLFDPNEEEALYYVWMGEHSGLLEQAEVGALPGNPRHREVFHVYERVTTRIDPCSERLRDREDETLWLVVADRRFVRVTGSEVEVAPGGFMVSHSWQLRFRPGLCTEAL</sequence>
<dbReference type="AlphaFoldDB" id="A0A5C6X827"/>